<evidence type="ECO:0000256" key="1">
    <source>
        <dbReference type="SAM" id="SignalP"/>
    </source>
</evidence>
<organism evidence="2 3">
    <name type="scientific">Rhynchosporium graminicola</name>
    <dbReference type="NCBI Taxonomy" id="2792576"/>
    <lineage>
        <taxon>Eukaryota</taxon>
        <taxon>Fungi</taxon>
        <taxon>Dikarya</taxon>
        <taxon>Ascomycota</taxon>
        <taxon>Pezizomycotina</taxon>
        <taxon>Leotiomycetes</taxon>
        <taxon>Helotiales</taxon>
        <taxon>Ploettnerulaceae</taxon>
        <taxon>Rhynchosporium</taxon>
    </lineage>
</organism>
<feature type="signal peptide" evidence="1">
    <location>
        <begin position="1"/>
        <end position="25"/>
    </location>
</feature>
<reference evidence="3" key="1">
    <citation type="submission" date="2016-03" db="EMBL/GenBank/DDBJ databases">
        <authorList>
            <person name="Ploux O."/>
        </authorList>
    </citation>
    <scope>NUCLEOTIDE SEQUENCE [LARGE SCALE GENOMIC DNA]</scope>
    <source>
        <strain evidence="3">UK7</strain>
    </source>
</reference>
<evidence type="ECO:0000313" key="3">
    <source>
        <dbReference type="Proteomes" id="UP000178129"/>
    </source>
</evidence>
<keyword evidence="3" id="KW-1185">Reference proteome</keyword>
<dbReference type="EMBL" id="FJUW01000038">
    <property type="protein sequence ID" value="CZT06246.1"/>
    <property type="molecule type" value="Genomic_DNA"/>
</dbReference>
<sequence>MSKMHLSSGLVLSVTLLNMFNLVLGAPVETRGIVGSGCFGGTGTGCVVKHHSRADGNVLGRDPEAAAEPVTEAALRETRGIVGSGCFGGTGTGCVVKQHKRADGNLVVRNPAAAPEPQGFTIGTPCFGSKKTGCTLKQGHKREEDSDLE</sequence>
<gene>
    <name evidence="2" type="ORF">RCO7_03284</name>
</gene>
<dbReference type="InParanoid" id="A0A1E1L6R1"/>
<proteinExistence type="predicted"/>
<keyword evidence="1" id="KW-0732">Signal</keyword>
<dbReference type="Proteomes" id="UP000178129">
    <property type="component" value="Unassembled WGS sequence"/>
</dbReference>
<protein>
    <recommendedName>
        <fullName evidence="4">Secreted protein</fullName>
    </recommendedName>
</protein>
<accession>A0A1E1L6R1</accession>
<name>A0A1E1L6R1_9HELO</name>
<comment type="caution">
    <text evidence="2">The sequence shown here is derived from an EMBL/GenBank/DDBJ whole genome shotgun (WGS) entry which is preliminary data.</text>
</comment>
<feature type="chain" id="PRO_5009446728" description="Secreted protein" evidence="1">
    <location>
        <begin position="26"/>
        <end position="149"/>
    </location>
</feature>
<dbReference type="AlphaFoldDB" id="A0A1E1L6R1"/>
<evidence type="ECO:0008006" key="4">
    <source>
        <dbReference type="Google" id="ProtNLM"/>
    </source>
</evidence>
<evidence type="ECO:0000313" key="2">
    <source>
        <dbReference type="EMBL" id="CZT06246.1"/>
    </source>
</evidence>